<evidence type="ECO:0000256" key="1">
    <source>
        <dbReference type="SAM" id="MobiDB-lite"/>
    </source>
</evidence>
<feature type="region of interest" description="Disordered" evidence="1">
    <location>
        <begin position="60"/>
        <end position="84"/>
    </location>
</feature>
<dbReference type="AlphaFoldDB" id="A0A5C3KGZ6"/>
<organism evidence="2 3">
    <name type="scientific">Coprinopsis marcescibilis</name>
    <name type="common">Agaric fungus</name>
    <name type="synonym">Psathyrella marcescibilis</name>
    <dbReference type="NCBI Taxonomy" id="230819"/>
    <lineage>
        <taxon>Eukaryota</taxon>
        <taxon>Fungi</taxon>
        <taxon>Dikarya</taxon>
        <taxon>Basidiomycota</taxon>
        <taxon>Agaricomycotina</taxon>
        <taxon>Agaricomycetes</taxon>
        <taxon>Agaricomycetidae</taxon>
        <taxon>Agaricales</taxon>
        <taxon>Agaricineae</taxon>
        <taxon>Psathyrellaceae</taxon>
        <taxon>Coprinopsis</taxon>
    </lineage>
</organism>
<name>A0A5C3KGZ6_COPMA</name>
<proteinExistence type="predicted"/>
<keyword evidence="3" id="KW-1185">Reference proteome</keyword>
<accession>A0A5C3KGZ6</accession>
<reference evidence="2 3" key="1">
    <citation type="journal article" date="2019" name="Nat. Ecol. Evol.">
        <title>Megaphylogeny resolves global patterns of mushroom evolution.</title>
        <authorList>
            <person name="Varga T."/>
            <person name="Krizsan K."/>
            <person name="Foldi C."/>
            <person name="Dima B."/>
            <person name="Sanchez-Garcia M."/>
            <person name="Sanchez-Ramirez S."/>
            <person name="Szollosi G.J."/>
            <person name="Szarkandi J.G."/>
            <person name="Papp V."/>
            <person name="Albert L."/>
            <person name="Andreopoulos W."/>
            <person name="Angelini C."/>
            <person name="Antonin V."/>
            <person name="Barry K.W."/>
            <person name="Bougher N.L."/>
            <person name="Buchanan P."/>
            <person name="Buyck B."/>
            <person name="Bense V."/>
            <person name="Catcheside P."/>
            <person name="Chovatia M."/>
            <person name="Cooper J."/>
            <person name="Damon W."/>
            <person name="Desjardin D."/>
            <person name="Finy P."/>
            <person name="Geml J."/>
            <person name="Haridas S."/>
            <person name="Hughes K."/>
            <person name="Justo A."/>
            <person name="Karasinski D."/>
            <person name="Kautmanova I."/>
            <person name="Kiss B."/>
            <person name="Kocsube S."/>
            <person name="Kotiranta H."/>
            <person name="LaButti K.M."/>
            <person name="Lechner B.E."/>
            <person name="Liimatainen K."/>
            <person name="Lipzen A."/>
            <person name="Lukacs Z."/>
            <person name="Mihaltcheva S."/>
            <person name="Morgado L.N."/>
            <person name="Niskanen T."/>
            <person name="Noordeloos M.E."/>
            <person name="Ohm R.A."/>
            <person name="Ortiz-Santana B."/>
            <person name="Ovrebo C."/>
            <person name="Racz N."/>
            <person name="Riley R."/>
            <person name="Savchenko A."/>
            <person name="Shiryaev A."/>
            <person name="Soop K."/>
            <person name="Spirin V."/>
            <person name="Szebenyi C."/>
            <person name="Tomsovsky M."/>
            <person name="Tulloss R.E."/>
            <person name="Uehling J."/>
            <person name="Grigoriev I.V."/>
            <person name="Vagvolgyi C."/>
            <person name="Papp T."/>
            <person name="Martin F.M."/>
            <person name="Miettinen O."/>
            <person name="Hibbett D.S."/>
            <person name="Nagy L.G."/>
        </authorList>
    </citation>
    <scope>NUCLEOTIDE SEQUENCE [LARGE SCALE GENOMIC DNA]</scope>
    <source>
        <strain evidence="2 3">CBS 121175</strain>
    </source>
</reference>
<sequence>MPQEEFSLPSDALISDIQCLGNGDQLEDGVSENGAPYQVGVRVFSTPEGLDMSFGTPAPSKLSLPSLSPSPPQSKVQPAPEATGAGDVHIQAHPVVHRLDIDWPVTVTGSQERRWTATGPKAYAIGVESYILTHNPKALVYKYALDIYISQVGWFTFKDEEGDTYKLNVTGWSLTQRSRGSIRYICFNSKKATIKHVTWTPQYIIQ</sequence>
<protein>
    <submittedName>
        <fullName evidence="2">Uncharacterized protein</fullName>
    </submittedName>
</protein>
<dbReference type="EMBL" id="ML210338">
    <property type="protein sequence ID" value="TFK19479.1"/>
    <property type="molecule type" value="Genomic_DNA"/>
</dbReference>
<gene>
    <name evidence="2" type="ORF">FA15DRAFT_708921</name>
</gene>
<feature type="compositionally biased region" description="Low complexity" evidence="1">
    <location>
        <begin position="60"/>
        <end position="80"/>
    </location>
</feature>
<dbReference type="Proteomes" id="UP000307440">
    <property type="component" value="Unassembled WGS sequence"/>
</dbReference>
<evidence type="ECO:0000313" key="2">
    <source>
        <dbReference type="EMBL" id="TFK19479.1"/>
    </source>
</evidence>
<evidence type="ECO:0000313" key="3">
    <source>
        <dbReference type="Proteomes" id="UP000307440"/>
    </source>
</evidence>